<dbReference type="Gene3D" id="3.90.25.10">
    <property type="entry name" value="UDP-galactose 4-epimerase, domain 1"/>
    <property type="match status" value="1"/>
</dbReference>
<dbReference type="RefSeq" id="WP_274687304.1">
    <property type="nucleotide sequence ID" value="NZ_JAPMOU010000003.1"/>
</dbReference>
<keyword evidence="2" id="KW-1185">Reference proteome</keyword>
<reference evidence="1 2" key="1">
    <citation type="submission" date="2022-11" db="EMBL/GenBank/DDBJ databases">
        <title>Spartinivicinus poritis sp. nov., isolated from scleractinian coral Porites lutea.</title>
        <authorList>
            <person name="Zhang G."/>
            <person name="Cai L."/>
            <person name="Wei Q."/>
        </authorList>
    </citation>
    <scope>NUCLEOTIDE SEQUENCE [LARGE SCALE GENOMIC DNA]</scope>
    <source>
        <strain evidence="1 2">A2-2</strain>
    </source>
</reference>
<evidence type="ECO:0000313" key="1">
    <source>
        <dbReference type="EMBL" id="MDE1460933.1"/>
    </source>
</evidence>
<dbReference type="Gene3D" id="3.40.50.720">
    <property type="entry name" value="NAD(P)-binding Rossmann-like Domain"/>
    <property type="match status" value="1"/>
</dbReference>
<evidence type="ECO:0000313" key="2">
    <source>
        <dbReference type="Proteomes" id="UP001528823"/>
    </source>
</evidence>
<organism evidence="1 2">
    <name type="scientific">Spartinivicinus poritis</name>
    <dbReference type="NCBI Taxonomy" id="2994640"/>
    <lineage>
        <taxon>Bacteria</taxon>
        <taxon>Pseudomonadati</taxon>
        <taxon>Pseudomonadota</taxon>
        <taxon>Gammaproteobacteria</taxon>
        <taxon>Oceanospirillales</taxon>
        <taxon>Zooshikellaceae</taxon>
        <taxon>Spartinivicinus</taxon>
    </lineage>
</organism>
<proteinExistence type="predicted"/>
<accession>A0ABT5U643</accession>
<dbReference type="Proteomes" id="UP001528823">
    <property type="component" value="Unassembled WGS sequence"/>
</dbReference>
<dbReference type="EMBL" id="JAPMOU010000003">
    <property type="protein sequence ID" value="MDE1460933.1"/>
    <property type="molecule type" value="Genomic_DNA"/>
</dbReference>
<sequence length="269" mass="31450">MIIDLFNHDKIEHKLVNEFGNRSETVQVAICSGSFTHYYPINTDNISVLSDQTYLDILYVLCPPIASKHYVNQLKKQLKNIAHYAPTKVVVYQPMLYAFPYEYNTCLIKNMVEDTFTSSKHIFYIKPGVCFDSFVNPFLFILSNQVYYDAIDNKRISFFMLDDLVEILLFLGLKCEQPHYHIHLTGPTNYDLDEVSFIFNQYLNTPFMYKNISIDNLKSFYIRLGYSYYYSNQFILLTLATMNNHFSTVSDDYMYLLGKAPKNIVATLI</sequence>
<comment type="caution">
    <text evidence="1">The sequence shown here is derived from an EMBL/GenBank/DDBJ whole genome shotgun (WGS) entry which is preliminary data.</text>
</comment>
<protein>
    <submittedName>
        <fullName evidence="1">Uncharacterized protein</fullName>
    </submittedName>
</protein>
<gene>
    <name evidence="1" type="ORF">ORQ98_03010</name>
</gene>
<name>A0ABT5U643_9GAMM</name>